<organism evidence="5 6">
    <name type="scientific">Paraburkholderia dipogonis</name>
    <dbReference type="NCBI Taxonomy" id="1211383"/>
    <lineage>
        <taxon>Bacteria</taxon>
        <taxon>Pseudomonadati</taxon>
        <taxon>Pseudomonadota</taxon>
        <taxon>Betaproteobacteria</taxon>
        <taxon>Burkholderiales</taxon>
        <taxon>Burkholderiaceae</taxon>
        <taxon>Paraburkholderia</taxon>
    </lineage>
</organism>
<dbReference type="PROSITE" id="PS00455">
    <property type="entry name" value="AMP_BINDING"/>
    <property type="match status" value="1"/>
</dbReference>
<dbReference type="SUPFAM" id="SSF56801">
    <property type="entry name" value="Acetyl-CoA synthetase-like"/>
    <property type="match status" value="1"/>
</dbReference>
<dbReference type="Gene3D" id="3.30.300.30">
    <property type="match status" value="1"/>
</dbReference>
<evidence type="ECO:0000256" key="1">
    <source>
        <dbReference type="ARBA" id="ARBA00006432"/>
    </source>
</evidence>
<evidence type="ECO:0000259" key="4">
    <source>
        <dbReference type="Pfam" id="PF13193"/>
    </source>
</evidence>
<dbReference type="PANTHER" id="PTHR43201:SF5">
    <property type="entry name" value="MEDIUM-CHAIN ACYL-COA LIGASE ACSF2, MITOCHONDRIAL"/>
    <property type="match status" value="1"/>
</dbReference>
<dbReference type="InterPro" id="IPR000873">
    <property type="entry name" value="AMP-dep_synth/lig_dom"/>
</dbReference>
<dbReference type="Pfam" id="PF00501">
    <property type="entry name" value="AMP-binding"/>
    <property type="match status" value="1"/>
</dbReference>
<evidence type="ECO:0000313" key="5">
    <source>
        <dbReference type="EMBL" id="MFM0008059.1"/>
    </source>
</evidence>
<feature type="domain" description="AMP-dependent synthetase/ligase" evidence="3">
    <location>
        <begin position="20"/>
        <end position="374"/>
    </location>
</feature>
<comment type="similarity">
    <text evidence="1">Belongs to the ATP-dependent AMP-binding enzyme family.</text>
</comment>
<dbReference type="RefSeq" id="WP_408182928.1">
    <property type="nucleotide sequence ID" value="NZ_JAQQEZ010000079.1"/>
</dbReference>
<keyword evidence="6" id="KW-1185">Reference proteome</keyword>
<dbReference type="Pfam" id="PF13193">
    <property type="entry name" value="AMP-binding_C"/>
    <property type="match status" value="1"/>
</dbReference>
<proteinExistence type="inferred from homology"/>
<evidence type="ECO:0000313" key="6">
    <source>
        <dbReference type="Proteomes" id="UP001629230"/>
    </source>
</evidence>
<gene>
    <name evidence="5" type="ORF">PQR57_44970</name>
</gene>
<dbReference type="InterPro" id="IPR025110">
    <property type="entry name" value="AMP-bd_C"/>
</dbReference>
<dbReference type="Gene3D" id="3.40.50.12780">
    <property type="entry name" value="N-terminal domain of ligase-like"/>
    <property type="match status" value="1"/>
</dbReference>
<evidence type="ECO:0000259" key="3">
    <source>
        <dbReference type="Pfam" id="PF00501"/>
    </source>
</evidence>
<accession>A0ABW9B861</accession>
<dbReference type="Proteomes" id="UP001629230">
    <property type="component" value="Unassembled WGS sequence"/>
</dbReference>
<reference evidence="5 6" key="1">
    <citation type="journal article" date="2024" name="Chem. Sci.">
        <title>Discovery of megapolipeptins by genome mining of a Burkholderiales bacteria collection.</title>
        <authorList>
            <person name="Paulo B.S."/>
            <person name="Recchia M.J.J."/>
            <person name="Lee S."/>
            <person name="Fergusson C.H."/>
            <person name="Romanowski S.B."/>
            <person name="Hernandez A."/>
            <person name="Krull N."/>
            <person name="Liu D.Y."/>
            <person name="Cavanagh H."/>
            <person name="Bos A."/>
            <person name="Gray C.A."/>
            <person name="Murphy B.T."/>
            <person name="Linington R.G."/>
            <person name="Eustaquio A.S."/>
        </authorList>
    </citation>
    <scope>NUCLEOTIDE SEQUENCE [LARGE SCALE GENOMIC DNA]</scope>
    <source>
        <strain evidence="5 6">RL17-350-BIC-A</strain>
    </source>
</reference>
<dbReference type="InterPro" id="IPR020845">
    <property type="entry name" value="AMP-binding_CS"/>
</dbReference>
<dbReference type="PANTHER" id="PTHR43201">
    <property type="entry name" value="ACYL-COA SYNTHETASE"/>
    <property type="match status" value="1"/>
</dbReference>
<dbReference type="EMBL" id="JAQQEZ010000079">
    <property type="protein sequence ID" value="MFM0008059.1"/>
    <property type="molecule type" value="Genomic_DNA"/>
</dbReference>
<feature type="domain" description="AMP-binding enzyme C-terminal" evidence="4">
    <location>
        <begin position="424"/>
        <end position="498"/>
    </location>
</feature>
<dbReference type="InterPro" id="IPR042099">
    <property type="entry name" value="ANL_N_sf"/>
</dbReference>
<sequence length="522" mass="56332">MTVLLNGRPLRRIHNVIDPWVSASPDAPALLDRTASLTYRQLHEAVEGAAQRLGELGVRPGDRVLVVCENCVAVGVLLLALSRLDAWAVVVNARLSPREIDTFAEHSGARRVIYTPDVSLEAGAHARRVGAKEEFWPLTGRLNIGPLNGPAVAEQTHTDPAEQVAVMIYTSGTSGSPKGVMLTHSNLLFISEVARSVRLLSPQDTVYGVLPMAHVVGLSSQLLGALACGSKLFIESRYSAEALADAILKRGATVFVGVPAMFSKLLEWSRANGVDISRHQLRSVGAAGSPLTPELKAQIEAAMQTTLQNSYGLTETSPTICQTLLLSAPRNDCSVGPPVPGVEVRMMGSDGRDVARGEVGELWVRGPNVMKGYYRASDLTAESIQDGWFNTRDLARQGEDGGVFIMGRTRELIIRSGFNVFPVEVEQAINSYPGVVQSAVIGRPAEGNEQVIAYVEPEANVYVDTDDLDRWVRQQLAPYKVPAEIHVIEKLPAAPTGKVLKGNLRELDVLRSAERRATHPGG</sequence>
<comment type="caution">
    <text evidence="5">The sequence shown here is derived from an EMBL/GenBank/DDBJ whole genome shotgun (WGS) entry which is preliminary data.</text>
</comment>
<dbReference type="InterPro" id="IPR045851">
    <property type="entry name" value="AMP-bd_C_sf"/>
</dbReference>
<keyword evidence="2" id="KW-0436">Ligase</keyword>
<evidence type="ECO:0000256" key="2">
    <source>
        <dbReference type="ARBA" id="ARBA00022598"/>
    </source>
</evidence>
<protein>
    <submittedName>
        <fullName evidence="5">AMP-binding protein</fullName>
    </submittedName>
</protein>
<name>A0ABW9B861_9BURK</name>